<proteinExistence type="predicted"/>
<organism evidence="1 2">
    <name type="scientific">Mesorhizobium tamadayense</name>
    <dbReference type="NCBI Taxonomy" id="425306"/>
    <lineage>
        <taxon>Bacteria</taxon>
        <taxon>Pseudomonadati</taxon>
        <taxon>Pseudomonadota</taxon>
        <taxon>Alphaproteobacteria</taxon>
        <taxon>Hyphomicrobiales</taxon>
        <taxon>Phyllobacteriaceae</taxon>
        <taxon>Mesorhizobium</taxon>
    </lineage>
</organism>
<accession>A0A3P3F9A9</accession>
<sequence>MAKKKSKPALSVIATASRSEATEADYFARKCGLTPDEALRIMREAYEASGNKVADSGKPKR</sequence>
<protein>
    <recommendedName>
        <fullName evidence="3">DUF3606 domain-containing protein</fullName>
    </recommendedName>
</protein>
<dbReference type="RefSeq" id="WP_125003964.1">
    <property type="nucleotide sequence ID" value="NZ_RQXT01000039.1"/>
</dbReference>
<evidence type="ECO:0000313" key="1">
    <source>
        <dbReference type="EMBL" id="RRH94987.1"/>
    </source>
</evidence>
<keyword evidence="2" id="KW-1185">Reference proteome</keyword>
<evidence type="ECO:0000313" key="2">
    <source>
        <dbReference type="Proteomes" id="UP000273786"/>
    </source>
</evidence>
<reference evidence="1 2" key="1">
    <citation type="submission" date="2018-11" db="EMBL/GenBank/DDBJ databases">
        <title>the genome of Mesorhizobium tamadayense DSM 28320.</title>
        <authorList>
            <person name="Gao J."/>
        </authorList>
    </citation>
    <scope>NUCLEOTIDE SEQUENCE [LARGE SCALE GENOMIC DNA]</scope>
    <source>
        <strain evidence="1 2">DSM 28320</strain>
    </source>
</reference>
<dbReference type="EMBL" id="RQXT01000039">
    <property type="protein sequence ID" value="RRH94987.1"/>
    <property type="molecule type" value="Genomic_DNA"/>
</dbReference>
<name>A0A3P3F9A9_9HYPH</name>
<dbReference type="Proteomes" id="UP000273786">
    <property type="component" value="Unassembled WGS sequence"/>
</dbReference>
<gene>
    <name evidence="1" type="ORF">EH240_25975</name>
</gene>
<dbReference type="OrthoDB" id="8098905at2"/>
<dbReference type="AlphaFoldDB" id="A0A3P3F9A9"/>
<comment type="caution">
    <text evidence="1">The sequence shown here is derived from an EMBL/GenBank/DDBJ whole genome shotgun (WGS) entry which is preliminary data.</text>
</comment>
<evidence type="ECO:0008006" key="3">
    <source>
        <dbReference type="Google" id="ProtNLM"/>
    </source>
</evidence>